<reference evidence="1 2" key="1">
    <citation type="journal article" date="2007" name="Nat. Biotechnol.">
        <title>Genome sequence of the lignocellulose-bioconverting and xylose-fermenting yeast Pichia stipitis.</title>
        <authorList>
            <person name="Jeffries T.W."/>
            <person name="Grigoriev I.V."/>
            <person name="Grimwood J."/>
            <person name="Laplaza J.M."/>
            <person name="Aerts A."/>
            <person name="Salamov A."/>
            <person name="Schmutz J."/>
            <person name="Lindquist E."/>
            <person name="Dehal P."/>
            <person name="Shapiro H."/>
            <person name="Jin Y.S."/>
            <person name="Passoth V."/>
            <person name="Richardson P.M."/>
        </authorList>
    </citation>
    <scope>NUCLEOTIDE SEQUENCE [LARGE SCALE GENOMIC DNA]</scope>
    <source>
        <strain evidence="2">ATCC 58785 / CBS 6054 / NBRC 10063 / NRRL Y-11545</strain>
    </source>
</reference>
<organism evidence="1 2">
    <name type="scientific">Scheffersomyces stipitis (strain ATCC 58785 / CBS 6054 / NBRC 10063 / NRRL Y-11545)</name>
    <name type="common">Yeast</name>
    <name type="synonym">Pichia stipitis</name>
    <dbReference type="NCBI Taxonomy" id="322104"/>
    <lineage>
        <taxon>Eukaryota</taxon>
        <taxon>Fungi</taxon>
        <taxon>Dikarya</taxon>
        <taxon>Ascomycota</taxon>
        <taxon>Saccharomycotina</taxon>
        <taxon>Pichiomycetes</taxon>
        <taxon>Debaryomycetaceae</taxon>
        <taxon>Scheffersomyces</taxon>
    </lineage>
</organism>
<accession>A3GH54</accession>
<comment type="caution">
    <text evidence="1">The sequence shown here is derived from an EMBL/GenBank/DDBJ whole genome shotgun (WGS) entry which is preliminary data.</text>
</comment>
<proteinExistence type="predicted"/>
<dbReference type="GeneID" id="4851603"/>
<sequence>MSNFQQVMSQSVSNIKFDDSQKLVSRFNYREWRTRMEVTIGTLGMEFRGFIEKSEPPTEASLFILFNSTLQSLIDKTVSKEIVDSLLAENLSGQALWEAIHVESFALEAQ</sequence>
<dbReference type="Proteomes" id="UP000002258">
    <property type="component" value="Chromosome 1"/>
</dbReference>
<dbReference type="HOGENOM" id="CLU_2171968_0_0_1"/>
<dbReference type="RefSeq" id="XP_001386785.2">
    <property type="nucleotide sequence ID" value="XM_001386748.1"/>
</dbReference>
<dbReference type="EMBL" id="AAVQ01000002">
    <property type="protein sequence ID" value="EAZ62762.2"/>
    <property type="molecule type" value="Genomic_DNA"/>
</dbReference>
<dbReference type="InterPro" id="IPR035179">
    <property type="entry name" value="DUF5314"/>
</dbReference>
<dbReference type="Pfam" id="PF17241">
    <property type="entry name" value="Retrotran_gag_4"/>
    <property type="match status" value="1"/>
</dbReference>
<evidence type="ECO:0000313" key="2">
    <source>
        <dbReference type="Proteomes" id="UP000002258"/>
    </source>
</evidence>
<evidence type="ECO:0000313" key="1">
    <source>
        <dbReference type="EMBL" id="EAZ62762.2"/>
    </source>
</evidence>
<dbReference type="KEGG" id="pic:PICST_28859"/>
<dbReference type="AlphaFoldDB" id="A3GH54"/>
<gene>
    <name evidence="1" type="ORF">PICST_28859</name>
</gene>
<dbReference type="InParanoid" id="A3GH54"/>
<protein>
    <submittedName>
        <fullName evidence="1">Uncharacterized protein</fullName>
    </submittedName>
</protein>
<keyword evidence="2" id="KW-1185">Reference proteome</keyword>
<name>A3GH54_PICST</name>